<dbReference type="EMBL" id="CAJVQC010105536">
    <property type="protein sequence ID" value="CAG8833079.1"/>
    <property type="molecule type" value="Genomic_DNA"/>
</dbReference>
<keyword evidence="2" id="KW-1185">Reference proteome</keyword>
<evidence type="ECO:0000313" key="2">
    <source>
        <dbReference type="Proteomes" id="UP000789920"/>
    </source>
</evidence>
<evidence type="ECO:0000313" key="1">
    <source>
        <dbReference type="EMBL" id="CAG8833079.1"/>
    </source>
</evidence>
<feature type="non-terminal residue" evidence="1">
    <location>
        <position position="57"/>
    </location>
</feature>
<proteinExistence type="predicted"/>
<name>A0ACA9SA34_9GLOM</name>
<comment type="caution">
    <text evidence="1">The sequence shown here is derived from an EMBL/GenBank/DDBJ whole genome shotgun (WGS) entry which is preliminary data.</text>
</comment>
<dbReference type="Proteomes" id="UP000789920">
    <property type="component" value="Unassembled WGS sequence"/>
</dbReference>
<protein>
    <submittedName>
        <fullName evidence="1">882_t:CDS:1</fullName>
    </submittedName>
</protein>
<reference evidence="1" key="1">
    <citation type="submission" date="2021-06" db="EMBL/GenBank/DDBJ databases">
        <authorList>
            <person name="Kallberg Y."/>
            <person name="Tangrot J."/>
            <person name="Rosling A."/>
        </authorList>
    </citation>
    <scope>NUCLEOTIDE SEQUENCE</scope>
    <source>
        <strain evidence="1">MA461A</strain>
    </source>
</reference>
<sequence length="57" mass="6338">YTIVDDNDNPLAEHDKTSLHIKVQVGDIVELNEISNPNNISFALVKVIITHRANNGK</sequence>
<accession>A0ACA9SA34</accession>
<feature type="non-terminal residue" evidence="1">
    <location>
        <position position="1"/>
    </location>
</feature>
<gene>
    <name evidence="1" type="ORF">RPERSI_LOCUS28697</name>
</gene>
<organism evidence="1 2">
    <name type="scientific">Racocetra persica</name>
    <dbReference type="NCBI Taxonomy" id="160502"/>
    <lineage>
        <taxon>Eukaryota</taxon>
        <taxon>Fungi</taxon>
        <taxon>Fungi incertae sedis</taxon>
        <taxon>Mucoromycota</taxon>
        <taxon>Glomeromycotina</taxon>
        <taxon>Glomeromycetes</taxon>
        <taxon>Diversisporales</taxon>
        <taxon>Gigasporaceae</taxon>
        <taxon>Racocetra</taxon>
    </lineage>
</organism>